<feature type="region of interest" description="Disordered" evidence="1">
    <location>
        <begin position="188"/>
        <end position="220"/>
    </location>
</feature>
<dbReference type="Gene3D" id="3.40.50.2300">
    <property type="match status" value="1"/>
</dbReference>
<dbReference type="InterPro" id="IPR036196">
    <property type="entry name" value="Ptyr_pPase_sf"/>
</dbReference>
<feature type="compositionally biased region" description="Basic and acidic residues" evidence="1">
    <location>
        <begin position="200"/>
        <end position="220"/>
    </location>
</feature>
<keyword evidence="3" id="KW-0378">Hydrolase</keyword>
<sequence>MGNRIVVVCTANMIRSPFVAGLLSSRLASTTHDRPQVESAGTAARSGDEAAAEIVDLGRTYGLDLSTHRTRRLDDGVLATGDTVLCAERAHRRVVLDLRPDLLSSVFTVREFARLVDDEAVQAAASDWAGLVRAASRARLAGRVAADEVDDVIDPVGRPQHVWTEFERQATRAVSTILGAIAGLPATGSPVEAPQRVPGTRREYRTRHDVPSSRRAAREG</sequence>
<dbReference type="EC" id="3.1.3.48" evidence="3"/>
<evidence type="ECO:0000256" key="1">
    <source>
        <dbReference type="SAM" id="MobiDB-lite"/>
    </source>
</evidence>
<organism evidence="3 4">
    <name type="scientific">Microbacterium proteolyticum</name>
    <dbReference type="NCBI Taxonomy" id="1572644"/>
    <lineage>
        <taxon>Bacteria</taxon>
        <taxon>Bacillati</taxon>
        <taxon>Actinomycetota</taxon>
        <taxon>Actinomycetes</taxon>
        <taxon>Micrococcales</taxon>
        <taxon>Microbacteriaceae</taxon>
        <taxon>Microbacterium</taxon>
    </lineage>
</organism>
<name>A0A7W5CG01_9MICO</name>
<dbReference type="Pfam" id="PF01451">
    <property type="entry name" value="LMWPc"/>
    <property type="match status" value="1"/>
</dbReference>
<dbReference type="SUPFAM" id="SSF52788">
    <property type="entry name" value="Phosphotyrosine protein phosphatases I"/>
    <property type="match status" value="1"/>
</dbReference>
<evidence type="ECO:0000313" key="4">
    <source>
        <dbReference type="Proteomes" id="UP000543579"/>
    </source>
</evidence>
<feature type="domain" description="Phosphotyrosine protein phosphatase I" evidence="2">
    <location>
        <begin position="5"/>
        <end position="113"/>
    </location>
</feature>
<evidence type="ECO:0000259" key="2">
    <source>
        <dbReference type="Pfam" id="PF01451"/>
    </source>
</evidence>
<dbReference type="AlphaFoldDB" id="A0A7W5CG01"/>
<dbReference type="GO" id="GO:0004725">
    <property type="term" value="F:protein tyrosine phosphatase activity"/>
    <property type="evidence" value="ECO:0007669"/>
    <property type="project" value="UniProtKB-EC"/>
</dbReference>
<reference evidence="3 4" key="1">
    <citation type="submission" date="2020-08" db="EMBL/GenBank/DDBJ databases">
        <title>Genomic Encyclopedia of Type Strains, Phase III (KMG-III): the genomes of soil and plant-associated and newly described type strains.</title>
        <authorList>
            <person name="Whitman W."/>
        </authorList>
    </citation>
    <scope>NUCLEOTIDE SEQUENCE [LARGE SCALE GENOMIC DNA]</scope>
    <source>
        <strain evidence="3 4">CECT 8356</strain>
    </source>
</reference>
<dbReference type="RefSeq" id="WP_183418481.1">
    <property type="nucleotide sequence ID" value="NZ_JACHXY010000001.1"/>
</dbReference>
<proteinExistence type="predicted"/>
<dbReference type="EMBL" id="JACHXY010000001">
    <property type="protein sequence ID" value="MBB3156996.1"/>
    <property type="molecule type" value="Genomic_DNA"/>
</dbReference>
<protein>
    <submittedName>
        <fullName evidence="3">Protein-tyrosine phosphatase</fullName>
        <ecNumber evidence="3">3.1.3.48</ecNumber>
    </submittedName>
</protein>
<gene>
    <name evidence="3" type="ORF">FHS07_000680</name>
</gene>
<comment type="caution">
    <text evidence="3">The sequence shown here is derived from an EMBL/GenBank/DDBJ whole genome shotgun (WGS) entry which is preliminary data.</text>
</comment>
<dbReference type="InterPro" id="IPR023485">
    <property type="entry name" value="Ptyr_pPase"/>
</dbReference>
<accession>A0A7W5CG01</accession>
<dbReference type="Proteomes" id="UP000543579">
    <property type="component" value="Unassembled WGS sequence"/>
</dbReference>
<evidence type="ECO:0000313" key="3">
    <source>
        <dbReference type="EMBL" id="MBB3156996.1"/>
    </source>
</evidence>